<gene>
    <name evidence="1" type="ORF">NBO_11g0028</name>
</gene>
<protein>
    <submittedName>
        <fullName evidence="1">Uncharacterized protein</fullName>
    </submittedName>
</protein>
<dbReference type="Proteomes" id="UP000016927">
    <property type="component" value="Unassembled WGS sequence"/>
</dbReference>
<sequence>MDLVKLIIIFISKIRSENDFIRKVYLVQNDIWGDGQPQIKTDKCYLYTAIIDFFDRSSCSSSSFANYNANFYGLKFTQCRYAPLFSKLTWDVYSYFKSPDIVEIFVRFKFIFTDIPIKGFFEYDRYNGKKNKSAQLINSIKTIKIKMVLI</sequence>
<keyword evidence="2" id="KW-1185">Reference proteome</keyword>
<proteinExistence type="predicted"/>
<dbReference type="AlphaFoldDB" id="R0KVP6"/>
<evidence type="ECO:0000313" key="2">
    <source>
        <dbReference type="Proteomes" id="UP000016927"/>
    </source>
</evidence>
<dbReference type="HOGENOM" id="CLU_1741089_0_0_1"/>
<dbReference type="VEuPathDB" id="MicrosporidiaDB:NBO_11g0028"/>
<organism evidence="1 2">
    <name type="scientific">Nosema bombycis (strain CQ1 / CVCC 102059)</name>
    <name type="common">Microsporidian parasite</name>
    <name type="synonym">Pebrine of silkworm</name>
    <dbReference type="NCBI Taxonomy" id="578461"/>
    <lineage>
        <taxon>Eukaryota</taxon>
        <taxon>Fungi</taxon>
        <taxon>Fungi incertae sedis</taxon>
        <taxon>Microsporidia</taxon>
        <taxon>Nosematidae</taxon>
        <taxon>Nosema</taxon>
    </lineage>
</organism>
<reference evidence="1 2" key="1">
    <citation type="journal article" date="2013" name="BMC Genomics">
        <title>Comparative genomics of parasitic silkworm microsporidia reveal an association between genome expansion and host adaptation.</title>
        <authorList>
            <person name="Pan G."/>
            <person name="Xu J."/>
            <person name="Li T."/>
            <person name="Xia Q."/>
            <person name="Liu S.L."/>
            <person name="Zhang G."/>
            <person name="Li S."/>
            <person name="Li C."/>
            <person name="Liu H."/>
            <person name="Yang L."/>
            <person name="Liu T."/>
            <person name="Zhang X."/>
            <person name="Wu Z."/>
            <person name="Fan W."/>
            <person name="Dang X."/>
            <person name="Xiang H."/>
            <person name="Tao M."/>
            <person name="Li Y."/>
            <person name="Hu J."/>
            <person name="Li Z."/>
            <person name="Lin L."/>
            <person name="Luo J."/>
            <person name="Geng L."/>
            <person name="Wang L."/>
            <person name="Long M."/>
            <person name="Wan Y."/>
            <person name="He N."/>
            <person name="Zhang Z."/>
            <person name="Lu C."/>
            <person name="Keeling P.J."/>
            <person name="Wang J."/>
            <person name="Xiang Z."/>
            <person name="Zhou Z."/>
        </authorList>
    </citation>
    <scope>NUCLEOTIDE SEQUENCE [LARGE SCALE GENOMIC DNA]</scope>
    <source>
        <strain evidence="2">CQ1 / CVCC 102059</strain>
    </source>
</reference>
<evidence type="ECO:0000313" key="1">
    <source>
        <dbReference type="EMBL" id="EOB14956.1"/>
    </source>
</evidence>
<accession>R0KVP6</accession>
<name>R0KVP6_NOSB1</name>
<dbReference type="EMBL" id="KB908919">
    <property type="protein sequence ID" value="EOB14956.1"/>
    <property type="molecule type" value="Genomic_DNA"/>
</dbReference>